<evidence type="ECO:0000256" key="1">
    <source>
        <dbReference type="SAM" id="MobiDB-lite"/>
    </source>
</evidence>
<protein>
    <submittedName>
        <fullName evidence="2">Uncharacterized protein</fullName>
    </submittedName>
</protein>
<organism evidence="2 3">
    <name type="scientific">Rhinolophus ferrumequinum</name>
    <name type="common">Greater horseshoe bat</name>
    <dbReference type="NCBI Taxonomy" id="59479"/>
    <lineage>
        <taxon>Eukaryota</taxon>
        <taxon>Metazoa</taxon>
        <taxon>Chordata</taxon>
        <taxon>Craniata</taxon>
        <taxon>Vertebrata</taxon>
        <taxon>Euteleostomi</taxon>
        <taxon>Mammalia</taxon>
        <taxon>Eutheria</taxon>
        <taxon>Laurasiatheria</taxon>
        <taxon>Chiroptera</taxon>
        <taxon>Yinpterochiroptera</taxon>
        <taxon>Rhinolophoidea</taxon>
        <taxon>Rhinolophidae</taxon>
        <taxon>Rhinolophinae</taxon>
        <taxon>Rhinolophus</taxon>
    </lineage>
</organism>
<dbReference type="EMBL" id="JACAGC010000028">
    <property type="protein sequence ID" value="KAF6273239.1"/>
    <property type="molecule type" value="Genomic_DNA"/>
</dbReference>
<sequence length="151" mass="16104">MEGGPYRNGNGCQDVGEHPGADPEAGPPEASVSLPVCSMNSVLWSTTKRCFESDGTGSLGGLPLRGDLLVPKPGWDSGKDTSGHSHSTPVACLQPPCLVLTSQQPYLPRHSNSEKVLRPRGVIFKLIGDARGCFYNMRLSKKSQTQKSLAL</sequence>
<feature type="region of interest" description="Disordered" evidence="1">
    <location>
        <begin position="1"/>
        <end position="32"/>
    </location>
</feature>
<proteinExistence type="predicted"/>
<comment type="caution">
    <text evidence="2">The sequence shown here is derived from an EMBL/GenBank/DDBJ whole genome shotgun (WGS) entry which is preliminary data.</text>
</comment>
<reference evidence="2 3" key="1">
    <citation type="journal article" date="2020" name="Nature">
        <title>Six reference-quality genomes reveal evolution of bat adaptations.</title>
        <authorList>
            <person name="Jebb D."/>
            <person name="Huang Z."/>
            <person name="Pippel M."/>
            <person name="Hughes G.M."/>
            <person name="Lavrichenko K."/>
            <person name="Devanna P."/>
            <person name="Winkler S."/>
            <person name="Jermiin L.S."/>
            <person name="Skirmuntt E.C."/>
            <person name="Katzourakis A."/>
            <person name="Burkitt-Gray L."/>
            <person name="Ray D.A."/>
            <person name="Sullivan K.A.M."/>
            <person name="Roscito J.G."/>
            <person name="Kirilenko B.M."/>
            <person name="Davalos L.M."/>
            <person name="Corthals A.P."/>
            <person name="Power M.L."/>
            <person name="Jones G."/>
            <person name="Ransome R.D."/>
            <person name="Dechmann D.K.N."/>
            <person name="Locatelli A.G."/>
            <person name="Puechmaille S.J."/>
            <person name="Fedrigo O."/>
            <person name="Jarvis E.D."/>
            <person name="Hiller M."/>
            <person name="Vernes S.C."/>
            <person name="Myers E.W."/>
            <person name="Teeling E.C."/>
        </authorList>
    </citation>
    <scope>NUCLEOTIDE SEQUENCE [LARGE SCALE GENOMIC DNA]</scope>
    <source>
        <strain evidence="2">MRhiFer1</strain>
        <tissue evidence="2">Lung</tissue>
    </source>
</reference>
<name>A0A7J7RAS7_RHIFE</name>
<gene>
    <name evidence="2" type="ORF">mRhiFer1_009524</name>
</gene>
<dbReference type="Proteomes" id="UP000585614">
    <property type="component" value="Unassembled WGS sequence"/>
</dbReference>
<dbReference type="AlphaFoldDB" id="A0A7J7RAS7"/>
<evidence type="ECO:0000313" key="3">
    <source>
        <dbReference type="Proteomes" id="UP000585614"/>
    </source>
</evidence>
<accession>A0A7J7RAS7</accession>
<evidence type="ECO:0000313" key="2">
    <source>
        <dbReference type="EMBL" id="KAF6273239.1"/>
    </source>
</evidence>